<dbReference type="SUPFAM" id="SSF50199">
    <property type="entry name" value="Staphylococcal nuclease"/>
    <property type="match status" value="1"/>
</dbReference>
<gene>
    <name evidence="2" type="ORF">EV670_2641</name>
</gene>
<comment type="caution">
    <text evidence="2">The sequence shown here is derived from an EMBL/GenBank/DDBJ whole genome shotgun (WGS) entry which is preliminary data.</text>
</comment>
<name>A0A4Q7VFX1_9BURK</name>
<dbReference type="Proteomes" id="UP000293671">
    <property type="component" value="Unassembled WGS sequence"/>
</dbReference>
<dbReference type="Gene3D" id="2.40.50.90">
    <property type="match status" value="1"/>
</dbReference>
<keyword evidence="3" id="KW-1185">Reference proteome</keyword>
<dbReference type="EMBL" id="SHKP01000007">
    <property type="protein sequence ID" value="RZT94897.1"/>
    <property type="molecule type" value="Genomic_DNA"/>
</dbReference>
<dbReference type="Pfam" id="PF00565">
    <property type="entry name" value="SNase"/>
    <property type="match status" value="1"/>
</dbReference>
<sequence length="290" mass="32291">MPGPAIVVPRFGFARTTRAAAPRKLLRASDGDTPVIEQPIRMLSCDTPEKSGYAGGPVAAQLRLDRCRERLAGDFYASLLPKELRRYLLARLGPEAAAQHIAAGQMASAAFDALLERRLTRDDGSRRALAIVPAGQLIDSYGRLLAYFAPYFVPDELPPRGDPRRRTFNLDMVAQGYAACFPIYPSLPSNTDWALLIEEAERAWLRKRGVWDAYGRRLLLGYEYRACIKLAEVESGADGARAAFQRSCVDLRTMADVGPFGFWDVPPPYRLWYWLTDTRQARVDLGLAAP</sequence>
<feature type="domain" description="TNase-like" evidence="1">
    <location>
        <begin position="136"/>
        <end position="212"/>
    </location>
</feature>
<evidence type="ECO:0000313" key="3">
    <source>
        <dbReference type="Proteomes" id="UP000293671"/>
    </source>
</evidence>
<evidence type="ECO:0000259" key="1">
    <source>
        <dbReference type="Pfam" id="PF00565"/>
    </source>
</evidence>
<dbReference type="InterPro" id="IPR035437">
    <property type="entry name" value="SNase_OB-fold_sf"/>
</dbReference>
<dbReference type="OrthoDB" id="6204818at2"/>
<dbReference type="RefSeq" id="WP_130432883.1">
    <property type="nucleotide sequence ID" value="NZ_SHKP01000007.1"/>
</dbReference>
<reference evidence="2 3" key="1">
    <citation type="submission" date="2019-02" db="EMBL/GenBank/DDBJ databases">
        <title>Genomic Encyclopedia of Type Strains, Phase IV (KMG-IV): sequencing the most valuable type-strain genomes for metagenomic binning, comparative biology and taxonomic classification.</title>
        <authorList>
            <person name="Goeker M."/>
        </authorList>
    </citation>
    <scope>NUCLEOTIDE SEQUENCE [LARGE SCALE GENOMIC DNA]</scope>
    <source>
        <strain evidence="2 3">DSM 19570</strain>
    </source>
</reference>
<proteinExistence type="predicted"/>
<protein>
    <recommendedName>
        <fullName evidence="1">TNase-like domain-containing protein</fullName>
    </recommendedName>
</protein>
<organism evidence="2 3">
    <name type="scientific">Rivibacter subsaxonicus</name>
    <dbReference type="NCBI Taxonomy" id="457575"/>
    <lineage>
        <taxon>Bacteria</taxon>
        <taxon>Pseudomonadati</taxon>
        <taxon>Pseudomonadota</taxon>
        <taxon>Betaproteobacteria</taxon>
        <taxon>Burkholderiales</taxon>
        <taxon>Rivibacter</taxon>
    </lineage>
</organism>
<dbReference type="InterPro" id="IPR016071">
    <property type="entry name" value="Staphylococal_nuclease_OB-fold"/>
</dbReference>
<accession>A0A4Q7VFX1</accession>
<dbReference type="AlphaFoldDB" id="A0A4Q7VFX1"/>
<evidence type="ECO:0000313" key="2">
    <source>
        <dbReference type="EMBL" id="RZT94897.1"/>
    </source>
</evidence>